<dbReference type="SUPFAM" id="SSF52317">
    <property type="entry name" value="Class I glutamine amidotransferase-like"/>
    <property type="match status" value="1"/>
</dbReference>
<dbReference type="InterPro" id="IPR017926">
    <property type="entry name" value="GATASE"/>
</dbReference>
<dbReference type="InterPro" id="IPR029062">
    <property type="entry name" value="Class_I_gatase-like"/>
</dbReference>
<comment type="caution">
    <text evidence="2">The sequence shown here is derived from an EMBL/GenBank/DDBJ whole genome shotgun (WGS) entry which is preliminary data.</text>
</comment>
<sequence length="236" mass="26935">MRLLLLKHFDFDDPSFILYWAAHKRHTVSIIYPPDFFTAPSLDSFDMLIILGGPMSAYQDEVFPWLPDEKRFIKSAIEAGKNVLGICLGAQLLAEVIGGRVDRNAHKEIGWHPVMRTGMQHPLFDGVPDIFQSFHWHGDCFDIPEDAVPLAYSEACRVQAFAYGEQVLGLQFHLETTPTCMETMLTQWHYEIVKAPYIQTREQMIDQSYRSSQSFLILGHILDQFKTNTANKAAAL</sequence>
<name>A0A972GQZ9_9BACL</name>
<protein>
    <submittedName>
        <fullName evidence="2">GMP synthase</fullName>
    </submittedName>
</protein>
<dbReference type="PANTHER" id="PTHR42695:SF5">
    <property type="entry name" value="GLUTAMINE AMIDOTRANSFERASE YLR126C-RELATED"/>
    <property type="match status" value="1"/>
</dbReference>
<feature type="domain" description="Glutamine amidotransferase" evidence="1">
    <location>
        <begin position="42"/>
        <end position="185"/>
    </location>
</feature>
<gene>
    <name evidence="2" type="ORF">GC093_16450</name>
</gene>
<dbReference type="EMBL" id="WHOD01000065">
    <property type="protein sequence ID" value="NOU94798.1"/>
    <property type="molecule type" value="Genomic_DNA"/>
</dbReference>
<dbReference type="GO" id="GO:0005829">
    <property type="term" value="C:cytosol"/>
    <property type="evidence" value="ECO:0007669"/>
    <property type="project" value="TreeGrafter"/>
</dbReference>
<evidence type="ECO:0000313" key="3">
    <source>
        <dbReference type="Proteomes" id="UP000641588"/>
    </source>
</evidence>
<dbReference type="AlphaFoldDB" id="A0A972GQZ9"/>
<dbReference type="RefSeq" id="WP_171653015.1">
    <property type="nucleotide sequence ID" value="NZ_WHOD01000065.1"/>
</dbReference>
<dbReference type="PANTHER" id="PTHR42695">
    <property type="entry name" value="GLUTAMINE AMIDOTRANSFERASE YLR126C-RELATED"/>
    <property type="match status" value="1"/>
</dbReference>
<dbReference type="FunFam" id="3.40.50.880:FF:000033">
    <property type="entry name" value="Glutamine amidotransferase class-I"/>
    <property type="match status" value="1"/>
</dbReference>
<dbReference type="Pfam" id="PF00117">
    <property type="entry name" value="GATase"/>
    <property type="match status" value="1"/>
</dbReference>
<dbReference type="InterPro" id="IPR044992">
    <property type="entry name" value="ChyE-like"/>
</dbReference>
<dbReference type="CDD" id="cd01741">
    <property type="entry name" value="GATase1_1"/>
    <property type="match status" value="1"/>
</dbReference>
<accession>A0A972GQZ9</accession>
<proteinExistence type="predicted"/>
<dbReference type="Proteomes" id="UP000641588">
    <property type="component" value="Unassembled WGS sequence"/>
</dbReference>
<dbReference type="PROSITE" id="PS51273">
    <property type="entry name" value="GATASE_TYPE_1"/>
    <property type="match status" value="1"/>
</dbReference>
<dbReference type="Gene3D" id="3.40.50.880">
    <property type="match status" value="1"/>
</dbReference>
<evidence type="ECO:0000313" key="2">
    <source>
        <dbReference type="EMBL" id="NOU94798.1"/>
    </source>
</evidence>
<reference evidence="2" key="1">
    <citation type="submission" date="2019-10" db="EMBL/GenBank/DDBJ databases">
        <title>Description of Paenibacillus glebae sp. nov.</title>
        <authorList>
            <person name="Carlier A."/>
            <person name="Qi S."/>
        </authorList>
    </citation>
    <scope>NUCLEOTIDE SEQUENCE</scope>
    <source>
        <strain evidence="2">LMG 31456</strain>
    </source>
</reference>
<keyword evidence="3" id="KW-1185">Reference proteome</keyword>
<organism evidence="2 3">
    <name type="scientific">Paenibacillus foliorum</name>
    <dbReference type="NCBI Taxonomy" id="2654974"/>
    <lineage>
        <taxon>Bacteria</taxon>
        <taxon>Bacillati</taxon>
        <taxon>Bacillota</taxon>
        <taxon>Bacilli</taxon>
        <taxon>Bacillales</taxon>
        <taxon>Paenibacillaceae</taxon>
        <taxon>Paenibacillus</taxon>
    </lineage>
</organism>
<evidence type="ECO:0000259" key="1">
    <source>
        <dbReference type="Pfam" id="PF00117"/>
    </source>
</evidence>